<dbReference type="Pfam" id="PF00135">
    <property type="entry name" value="COesterase"/>
    <property type="match status" value="1"/>
</dbReference>
<evidence type="ECO:0000256" key="2">
    <source>
        <dbReference type="ARBA" id="ARBA00022729"/>
    </source>
</evidence>
<keyword evidence="2 4" id="KW-0732">Signal</keyword>
<organism evidence="6 7">
    <name type="scientific">Apolygus lucorum</name>
    <name type="common">Small green plant bug</name>
    <name type="synonym">Lygocoris lucorum</name>
    <dbReference type="NCBI Taxonomy" id="248454"/>
    <lineage>
        <taxon>Eukaryota</taxon>
        <taxon>Metazoa</taxon>
        <taxon>Ecdysozoa</taxon>
        <taxon>Arthropoda</taxon>
        <taxon>Hexapoda</taxon>
        <taxon>Insecta</taxon>
        <taxon>Pterygota</taxon>
        <taxon>Neoptera</taxon>
        <taxon>Paraneoptera</taxon>
        <taxon>Hemiptera</taxon>
        <taxon>Heteroptera</taxon>
        <taxon>Panheteroptera</taxon>
        <taxon>Cimicomorpha</taxon>
        <taxon>Miridae</taxon>
        <taxon>Mirini</taxon>
        <taxon>Apolygus</taxon>
    </lineage>
</organism>
<keyword evidence="7" id="KW-1185">Reference proteome</keyword>
<dbReference type="OrthoDB" id="3200163at2759"/>
<dbReference type="Gene3D" id="3.40.50.1820">
    <property type="entry name" value="alpha/beta hydrolase"/>
    <property type="match status" value="1"/>
</dbReference>
<proteinExistence type="inferred from homology"/>
<dbReference type="EMBL" id="WIXP02000002">
    <property type="protein sequence ID" value="KAF6215475.1"/>
    <property type="molecule type" value="Genomic_DNA"/>
</dbReference>
<dbReference type="SUPFAM" id="SSF53474">
    <property type="entry name" value="alpha/beta-Hydrolases"/>
    <property type="match status" value="1"/>
</dbReference>
<dbReference type="InterPro" id="IPR051093">
    <property type="entry name" value="Neuroligin/BSAL"/>
</dbReference>
<sequence length="144" mass="16019">MPPSWALLPTLCLCLAAAPTHKYSTRVVRTKYGPLRGLILQHPPVEVFLGVPYATPPLGSLRYMPPVTPSMWRSPRLADTFSPVCPQNAPHIVNKTEALLELPRGRVAYLERLLPLLVNQSEDCLYLNIYVPRGGKSSYINKGN</sequence>
<comment type="caution">
    <text evidence="6">The sequence shown here is derived from an EMBL/GenBank/DDBJ whole genome shotgun (WGS) entry which is preliminary data.</text>
</comment>
<evidence type="ECO:0000256" key="3">
    <source>
        <dbReference type="ARBA" id="ARBA00023180"/>
    </source>
</evidence>
<dbReference type="InterPro" id="IPR002018">
    <property type="entry name" value="CarbesteraseB"/>
</dbReference>
<dbReference type="InterPro" id="IPR029058">
    <property type="entry name" value="AB_hydrolase_fold"/>
</dbReference>
<reference evidence="6" key="1">
    <citation type="journal article" date="2021" name="Mol. Ecol. Resour.">
        <title>Apolygus lucorum genome provides insights into omnivorousness and mesophyll feeding.</title>
        <authorList>
            <person name="Liu Y."/>
            <person name="Liu H."/>
            <person name="Wang H."/>
            <person name="Huang T."/>
            <person name="Liu B."/>
            <person name="Yang B."/>
            <person name="Yin L."/>
            <person name="Li B."/>
            <person name="Zhang Y."/>
            <person name="Zhang S."/>
            <person name="Jiang F."/>
            <person name="Zhang X."/>
            <person name="Ren Y."/>
            <person name="Wang B."/>
            <person name="Wang S."/>
            <person name="Lu Y."/>
            <person name="Wu K."/>
            <person name="Fan W."/>
            <person name="Wang G."/>
        </authorList>
    </citation>
    <scope>NUCLEOTIDE SEQUENCE</scope>
    <source>
        <strain evidence="6">12Hb</strain>
    </source>
</reference>
<dbReference type="PROSITE" id="PS00941">
    <property type="entry name" value="CARBOXYLESTERASE_B_2"/>
    <property type="match status" value="1"/>
</dbReference>
<feature type="chain" id="PRO_5035777246" description="Carboxylesterase type B domain-containing protein" evidence="4">
    <location>
        <begin position="23"/>
        <end position="144"/>
    </location>
</feature>
<protein>
    <recommendedName>
        <fullName evidence="5">Carboxylesterase type B domain-containing protein</fullName>
    </recommendedName>
</protein>
<evidence type="ECO:0000256" key="4">
    <source>
        <dbReference type="SAM" id="SignalP"/>
    </source>
</evidence>
<gene>
    <name evidence="6" type="ORF">GE061_010229</name>
</gene>
<dbReference type="InterPro" id="IPR019819">
    <property type="entry name" value="Carboxylesterase_B_CS"/>
</dbReference>
<feature type="signal peptide" evidence="4">
    <location>
        <begin position="1"/>
        <end position="22"/>
    </location>
</feature>
<comment type="similarity">
    <text evidence="1">Belongs to the type-B carboxylesterase/lipase family.</text>
</comment>
<evidence type="ECO:0000259" key="5">
    <source>
        <dbReference type="Pfam" id="PF00135"/>
    </source>
</evidence>
<evidence type="ECO:0000313" key="6">
    <source>
        <dbReference type="EMBL" id="KAF6215475.1"/>
    </source>
</evidence>
<dbReference type="AlphaFoldDB" id="A0A8S9Y6K9"/>
<dbReference type="PANTHER" id="PTHR43903">
    <property type="entry name" value="NEUROLIGIN"/>
    <property type="match status" value="1"/>
</dbReference>
<accession>A0A8S9Y6K9</accession>
<evidence type="ECO:0000256" key="1">
    <source>
        <dbReference type="ARBA" id="ARBA00005964"/>
    </source>
</evidence>
<evidence type="ECO:0000313" key="7">
    <source>
        <dbReference type="Proteomes" id="UP000466442"/>
    </source>
</evidence>
<keyword evidence="3" id="KW-0325">Glycoprotein</keyword>
<feature type="domain" description="Carboxylesterase type B" evidence="5">
    <location>
        <begin position="25"/>
        <end position="135"/>
    </location>
</feature>
<dbReference type="Proteomes" id="UP000466442">
    <property type="component" value="Unassembled WGS sequence"/>
</dbReference>
<name>A0A8S9Y6K9_APOLU</name>